<dbReference type="AlphaFoldDB" id="A0AAV5AMW9"/>
<evidence type="ECO:0000313" key="2">
    <source>
        <dbReference type="EMBL" id="GJJ14064.1"/>
    </source>
</evidence>
<organism evidence="2 3">
    <name type="scientific">Clathrus columnatus</name>
    <dbReference type="NCBI Taxonomy" id="1419009"/>
    <lineage>
        <taxon>Eukaryota</taxon>
        <taxon>Fungi</taxon>
        <taxon>Dikarya</taxon>
        <taxon>Basidiomycota</taxon>
        <taxon>Agaricomycotina</taxon>
        <taxon>Agaricomycetes</taxon>
        <taxon>Phallomycetidae</taxon>
        <taxon>Phallales</taxon>
        <taxon>Clathraceae</taxon>
        <taxon>Clathrus</taxon>
    </lineage>
</organism>
<accession>A0AAV5AMW9</accession>
<sequence length="351" mass="39702">MPILYDIPPEKVFRTPEECFVNLSGFPYEPRYSHLGNLRYAFIDETSAVFYGGKALSAEETRNISNKDIHLETFICLHGQPTWSYLYRKMIPVLLNHVPKGHLQKKYVRRRVLAPDYFGCGRSDKVKEVLHPIDDSFYTFDMHQDYLINFVHRHVINESPTSGEITLVMQDWGLGLGKSPSKGWLAFHDFIKRSPNANVGGIIARGTPQLTPAEIAGYDAPHPNQISKASVRRFPPIVPREPDMPGVPSSFAAVAYLNRLKPSQMRVFVIIGLKDPVLGEPVMEGLIRVAFGTTGTFVYKHPEAGHFVQEWGSSITEKVLDAWSISQGQETETRLEDIEWRAPTTPEKPKL</sequence>
<dbReference type="Pfam" id="PF00561">
    <property type="entry name" value="Abhydrolase_1"/>
    <property type="match status" value="1"/>
</dbReference>
<evidence type="ECO:0000313" key="3">
    <source>
        <dbReference type="Proteomes" id="UP001050691"/>
    </source>
</evidence>
<comment type="caution">
    <text evidence="2">The sequence shown here is derived from an EMBL/GenBank/DDBJ whole genome shotgun (WGS) entry which is preliminary data.</text>
</comment>
<dbReference type="Gene3D" id="3.40.50.1820">
    <property type="entry name" value="alpha/beta hydrolase"/>
    <property type="match status" value="2"/>
</dbReference>
<gene>
    <name evidence="2" type="ORF">Clacol_008321</name>
</gene>
<protein>
    <recommendedName>
        <fullName evidence="1">AB hydrolase-1 domain-containing protein</fullName>
    </recommendedName>
</protein>
<dbReference type="EMBL" id="BPWL01000009">
    <property type="protein sequence ID" value="GJJ14064.1"/>
    <property type="molecule type" value="Genomic_DNA"/>
</dbReference>
<feature type="domain" description="AB hydrolase-1" evidence="1">
    <location>
        <begin position="73"/>
        <end position="154"/>
    </location>
</feature>
<keyword evidence="3" id="KW-1185">Reference proteome</keyword>
<name>A0AAV5AMW9_9AGAM</name>
<dbReference type="Proteomes" id="UP001050691">
    <property type="component" value="Unassembled WGS sequence"/>
</dbReference>
<dbReference type="InterPro" id="IPR000073">
    <property type="entry name" value="AB_hydrolase_1"/>
</dbReference>
<dbReference type="InterPro" id="IPR029058">
    <property type="entry name" value="AB_hydrolase_fold"/>
</dbReference>
<evidence type="ECO:0000259" key="1">
    <source>
        <dbReference type="Pfam" id="PF00561"/>
    </source>
</evidence>
<reference evidence="2" key="1">
    <citation type="submission" date="2021-10" db="EMBL/GenBank/DDBJ databases">
        <title>De novo Genome Assembly of Clathrus columnatus (Basidiomycota, Fungi) Using Illumina and Nanopore Sequence Data.</title>
        <authorList>
            <person name="Ogiso-Tanaka E."/>
            <person name="Itagaki H."/>
            <person name="Hosoya T."/>
            <person name="Hosaka K."/>
        </authorList>
    </citation>
    <scope>NUCLEOTIDE SEQUENCE</scope>
    <source>
        <strain evidence="2">MO-923</strain>
    </source>
</reference>
<proteinExistence type="predicted"/>
<dbReference type="SUPFAM" id="SSF53474">
    <property type="entry name" value="alpha/beta-Hydrolases"/>
    <property type="match status" value="1"/>
</dbReference>